<proteinExistence type="predicted"/>
<feature type="compositionally biased region" description="Basic residues" evidence="1">
    <location>
        <begin position="127"/>
        <end position="137"/>
    </location>
</feature>
<gene>
    <name evidence="2" type="ORF">OXX778_LOCUS16612</name>
</gene>
<keyword evidence="3" id="KW-1185">Reference proteome</keyword>
<sequence>MRGVSRSYLNSYLDEFCWRHNMAQNRSEVAEAILDVMASEYSDDLSNAFEQLSTKSDDIDEVDKDFLEVESVSDERSIFELPLYDVLVTQSKDVSNNRKNTTNLLLEATNNTPIANQNVIETINKVKSPKKRGRKPKSSQEAANNDGINCFN</sequence>
<dbReference type="EMBL" id="CAJNOC010003977">
    <property type="protein sequence ID" value="CAF1005125.1"/>
    <property type="molecule type" value="Genomic_DNA"/>
</dbReference>
<comment type="caution">
    <text evidence="2">The sequence shown here is derived from an EMBL/GenBank/DDBJ whole genome shotgun (WGS) entry which is preliminary data.</text>
</comment>
<accession>A0A814H516</accession>
<evidence type="ECO:0000313" key="2">
    <source>
        <dbReference type="EMBL" id="CAF1005125.1"/>
    </source>
</evidence>
<organism evidence="2 3">
    <name type="scientific">Brachionus calyciflorus</name>
    <dbReference type="NCBI Taxonomy" id="104777"/>
    <lineage>
        <taxon>Eukaryota</taxon>
        <taxon>Metazoa</taxon>
        <taxon>Spiralia</taxon>
        <taxon>Gnathifera</taxon>
        <taxon>Rotifera</taxon>
        <taxon>Eurotatoria</taxon>
        <taxon>Monogononta</taxon>
        <taxon>Pseudotrocha</taxon>
        <taxon>Ploima</taxon>
        <taxon>Brachionidae</taxon>
        <taxon>Brachionus</taxon>
    </lineage>
</organism>
<name>A0A814H516_9BILA</name>
<feature type="compositionally biased region" description="Polar residues" evidence="1">
    <location>
        <begin position="140"/>
        <end position="152"/>
    </location>
</feature>
<feature type="region of interest" description="Disordered" evidence="1">
    <location>
        <begin position="127"/>
        <end position="152"/>
    </location>
</feature>
<dbReference type="Proteomes" id="UP000663879">
    <property type="component" value="Unassembled WGS sequence"/>
</dbReference>
<reference evidence="2" key="1">
    <citation type="submission" date="2021-02" db="EMBL/GenBank/DDBJ databases">
        <authorList>
            <person name="Nowell W R."/>
        </authorList>
    </citation>
    <scope>NUCLEOTIDE SEQUENCE</scope>
    <source>
        <strain evidence="2">Ploen Becks lab</strain>
    </source>
</reference>
<protein>
    <submittedName>
        <fullName evidence="2">Uncharacterized protein</fullName>
    </submittedName>
</protein>
<evidence type="ECO:0000256" key="1">
    <source>
        <dbReference type="SAM" id="MobiDB-lite"/>
    </source>
</evidence>
<evidence type="ECO:0000313" key="3">
    <source>
        <dbReference type="Proteomes" id="UP000663879"/>
    </source>
</evidence>
<dbReference type="AlphaFoldDB" id="A0A814H516"/>